<evidence type="ECO:0000313" key="19">
    <source>
        <dbReference type="EMBL" id="KAE8281840.1"/>
    </source>
</evidence>
<dbReference type="KEGG" id="lco:104935303"/>
<evidence type="ECO:0000256" key="1">
    <source>
        <dbReference type="ARBA" id="ARBA00004204"/>
    </source>
</evidence>
<keyword evidence="11" id="KW-0009">Actin-binding</keyword>
<proteinExistence type="predicted"/>
<evidence type="ECO:0000256" key="8">
    <source>
        <dbReference type="ARBA" id="ARBA00023015"/>
    </source>
</evidence>
<dbReference type="AlphaFoldDB" id="A0A6G0HRN4"/>
<evidence type="ECO:0000259" key="18">
    <source>
        <dbReference type="SMART" id="SM01283"/>
    </source>
</evidence>
<evidence type="ECO:0000256" key="6">
    <source>
        <dbReference type="ARBA" id="ARBA00022927"/>
    </source>
</evidence>
<accession>A0A6G0HRN4</accession>
<dbReference type="InterPro" id="IPR026111">
    <property type="entry name" value="Abra"/>
</dbReference>
<evidence type="ECO:0000256" key="5">
    <source>
        <dbReference type="ARBA" id="ARBA00022553"/>
    </source>
</evidence>
<protein>
    <recommendedName>
        <fullName evidence="15">Actin-binding Rho-activating protein</fullName>
    </recommendedName>
    <alternativeName>
        <fullName evidence="16">Striated muscle activator of Rho-dependent signaling</fullName>
    </alternativeName>
</protein>
<evidence type="ECO:0000256" key="2">
    <source>
        <dbReference type="ARBA" id="ARBA00004245"/>
    </source>
</evidence>
<dbReference type="FunFam" id="1.10.10.1540:FF:000001">
    <property type="entry name" value="Actin-binding Rho-activating protein a"/>
    <property type="match status" value="1"/>
</dbReference>
<dbReference type="Proteomes" id="UP000424527">
    <property type="component" value="Unassembled WGS sequence"/>
</dbReference>
<feature type="compositionally biased region" description="Polar residues" evidence="17">
    <location>
        <begin position="183"/>
        <end position="192"/>
    </location>
</feature>
<comment type="subunit">
    <text evidence="14">Binds F-actin and ABLIM1, ABLIM2 and ABLIM3. Interaction with ABLIM2 and ABLIM3 enhances activity.</text>
</comment>
<keyword evidence="6" id="KW-0653">Protein transport</keyword>
<gene>
    <name evidence="19" type="ORF">D5F01_LYC19226</name>
</gene>
<dbReference type="SMART" id="SM01283">
    <property type="entry name" value="Costars"/>
    <property type="match status" value="1"/>
</dbReference>
<evidence type="ECO:0000256" key="3">
    <source>
        <dbReference type="ARBA" id="ARBA00022448"/>
    </source>
</evidence>
<evidence type="ECO:0000256" key="14">
    <source>
        <dbReference type="ARBA" id="ARBA00063019"/>
    </source>
</evidence>
<feature type="compositionally biased region" description="Basic and acidic residues" evidence="17">
    <location>
        <begin position="217"/>
        <end position="244"/>
    </location>
</feature>
<name>A0A6G0HRN4_LARCR</name>
<dbReference type="EMBL" id="REGW02000019">
    <property type="protein sequence ID" value="KAE8281840.1"/>
    <property type="molecule type" value="Genomic_DNA"/>
</dbReference>
<dbReference type="GO" id="GO:0045944">
    <property type="term" value="P:positive regulation of transcription by RNA polymerase II"/>
    <property type="evidence" value="ECO:0007669"/>
    <property type="project" value="TreeGrafter"/>
</dbReference>
<dbReference type="GO" id="GO:0003779">
    <property type="term" value="F:actin binding"/>
    <property type="evidence" value="ECO:0007669"/>
    <property type="project" value="UniProtKB-KW"/>
</dbReference>
<dbReference type="InterPro" id="IPR027817">
    <property type="entry name" value="Costars_dom"/>
</dbReference>
<comment type="function">
    <text evidence="13">Acts as an activator of serum response factor (SRF)-dependent transcription possibly by inducing nuclear translocation of MKL1 or MKL2 and through a mechanism requiring Rho-actin signaling.</text>
</comment>
<keyword evidence="20" id="KW-1185">Reference proteome</keyword>
<dbReference type="InterPro" id="IPR038095">
    <property type="entry name" value="Costars_sf"/>
</dbReference>
<evidence type="ECO:0000256" key="7">
    <source>
        <dbReference type="ARBA" id="ARBA00023010"/>
    </source>
</evidence>
<feature type="compositionally biased region" description="Polar residues" evidence="17">
    <location>
        <begin position="1"/>
        <end position="18"/>
    </location>
</feature>
<dbReference type="PANTHER" id="PTHR22739">
    <property type="entry name" value="STRIATED MUSCLE ACTIVATOR OF RHO-DEPENDENT SIGNALING-RELATED"/>
    <property type="match status" value="1"/>
</dbReference>
<dbReference type="Gene3D" id="1.10.10.1540">
    <property type="entry name" value="Costar domain"/>
    <property type="match status" value="1"/>
</dbReference>
<feature type="domain" description="Costars" evidence="18">
    <location>
        <begin position="345"/>
        <end position="421"/>
    </location>
</feature>
<comment type="subcellular location">
    <subcellularLocation>
        <location evidence="2">Cytoplasm</location>
        <location evidence="2">Cytoskeleton</location>
    </subcellularLocation>
    <subcellularLocation>
        <location evidence="1">Cytoplasm</location>
        <location evidence="1">Myofibril</location>
        <location evidence="1">Sarcomere</location>
    </subcellularLocation>
</comment>
<evidence type="ECO:0000256" key="9">
    <source>
        <dbReference type="ARBA" id="ARBA00023159"/>
    </source>
</evidence>
<keyword evidence="8" id="KW-0805">Transcription regulation</keyword>
<evidence type="ECO:0000256" key="16">
    <source>
        <dbReference type="ARBA" id="ARBA00076363"/>
    </source>
</evidence>
<dbReference type="GO" id="GO:0015031">
    <property type="term" value="P:protein transport"/>
    <property type="evidence" value="ECO:0007669"/>
    <property type="project" value="UniProtKB-KW"/>
</dbReference>
<evidence type="ECO:0000256" key="13">
    <source>
        <dbReference type="ARBA" id="ARBA00059783"/>
    </source>
</evidence>
<keyword evidence="9" id="KW-0010">Activator</keyword>
<dbReference type="Pfam" id="PF14705">
    <property type="entry name" value="Costars"/>
    <property type="match status" value="1"/>
</dbReference>
<keyword evidence="4" id="KW-0963">Cytoplasm</keyword>
<keyword evidence="3" id="KW-0813">Transport</keyword>
<feature type="region of interest" description="Disordered" evidence="17">
    <location>
        <begin position="1"/>
        <end position="26"/>
    </location>
</feature>
<feature type="region of interest" description="Disordered" evidence="17">
    <location>
        <begin position="159"/>
        <end position="252"/>
    </location>
</feature>
<reference evidence="19 20" key="1">
    <citation type="submission" date="2019-07" db="EMBL/GenBank/DDBJ databases">
        <title>Chromosome genome assembly for large yellow croaker.</title>
        <authorList>
            <person name="Xiao S."/>
        </authorList>
    </citation>
    <scope>NUCLEOTIDE SEQUENCE [LARGE SCALE GENOMIC DNA]</scope>
    <source>
        <strain evidence="19">JMULYC20181020</strain>
        <tissue evidence="19">Muscle</tissue>
    </source>
</reference>
<dbReference type="OrthoDB" id="9871914at2759"/>
<evidence type="ECO:0000256" key="17">
    <source>
        <dbReference type="SAM" id="MobiDB-lite"/>
    </source>
</evidence>
<feature type="compositionally biased region" description="Basic residues" evidence="17">
    <location>
        <begin position="169"/>
        <end position="181"/>
    </location>
</feature>
<dbReference type="PANTHER" id="PTHR22739:SF20">
    <property type="entry name" value="ACTIN-BINDING RHO-ACTIVATING PROTEIN"/>
    <property type="match status" value="1"/>
</dbReference>
<sequence>MSDKQAGQSSQRKPSTNKNIKKQRTISMVCNLTSGWQQWVTENEKKQASEPSGWAPSSLGGPTVETRKTWVPKKLPPAQTKPREAPQNDIIHSGEAKKTSTPHKETHDASKTGEVNTSAEPLVASGIKVKQVVKTVTAGVQEKGAGIGLLTEKIKKDSLPSSEEIDRLLKKKSSPTRRRKCSNMVSSLTKSWKQVEKEQKVGGGPGEGLTCAGSKVDSGHPEVERERLDIKDVQTQKTSSLKDDSEGESESALKIKRSTVTMYKKEADDANKINALSNKYSAVGNLKSRWQNWASEHTVNQKLNPFSEYFDYDYSMSLRLQKGQEGYGRPKEGTQTAERAKRAEQHIHREIDDMCYVIRTMADPDLDGKTRITFGQLFDRYVRISDKVVGILMRARKHGKVAFEGEMLWQGQDDGVIITLLV</sequence>
<evidence type="ECO:0000256" key="11">
    <source>
        <dbReference type="ARBA" id="ARBA00023203"/>
    </source>
</evidence>
<evidence type="ECO:0000256" key="15">
    <source>
        <dbReference type="ARBA" id="ARBA00073502"/>
    </source>
</evidence>
<dbReference type="GO" id="GO:0030017">
    <property type="term" value="C:sarcomere"/>
    <property type="evidence" value="ECO:0007669"/>
    <property type="project" value="UniProtKB-SubCell"/>
</dbReference>
<feature type="compositionally biased region" description="Basic and acidic residues" evidence="17">
    <location>
        <begin position="159"/>
        <end position="168"/>
    </location>
</feature>
<comment type="caution">
    <text evidence="19">The sequence shown here is derived from an EMBL/GenBank/DDBJ whole genome shotgun (WGS) entry which is preliminary data.</text>
</comment>
<evidence type="ECO:0000256" key="12">
    <source>
        <dbReference type="ARBA" id="ARBA00023212"/>
    </source>
</evidence>
<feature type="compositionally biased region" description="Basic and acidic residues" evidence="17">
    <location>
        <begin position="81"/>
        <end position="111"/>
    </location>
</feature>
<organism evidence="19 20">
    <name type="scientific">Larimichthys crocea</name>
    <name type="common">Large yellow croaker</name>
    <name type="synonym">Pseudosciaena crocea</name>
    <dbReference type="NCBI Taxonomy" id="215358"/>
    <lineage>
        <taxon>Eukaryota</taxon>
        <taxon>Metazoa</taxon>
        <taxon>Chordata</taxon>
        <taxon>Craniata</taxon>
        <taxon>Vertebrata</taxon>
        <taxon>Euteleostomi</taxon>
        <taxon>Actinopterygii</taxon>
        <taxon>Neopterygii</taxon>
        <taxon>Teleostei</taxon>
        <taxon>Neoteleostei</taxon>
        <taxon>Acanthomorphata</taxon>
        <taxon>Eupercaria</taxon>
        <taxon>Sciaenidae</taxon>
        <taxon>Larimichthys</taxon>
    </lineage>
</organism>
<keyword evidence="10" id="KW-0804">Transcription</keyword>
<keyword evidence="7" id="KW-0811">Translocation</keyword>
<evidence type="ECO:0000256" key="4">
    <source>
        <dbReference type="ARBA" id="ARBA00022490"/>
    </source>
</evidence>
<keyword evidence="5" id="KW-0597">Phosphoprotein</keyword>
<dbReference type="GO" id="GO:0005856">
    <property type="term" value="C:cytoskeleton"/>
    <property type="evidence" value="ECO:0007669"/>
    <property type="project" value="UniProtKB-SubCell"/>
</dbReference>
<evidence type="ECO:0000313" key="20">
    <source>
        <dbReference type="Proteomes" id="UP000424527"/>
    </source>
</evidence>
<dbReference type="GO" id="GO:0035025">
    <property type="term" value="P:positive regulation of Rho protein signal transduction"/>
    <property type="evidence" value="ECO:0007669"/>
    <property type="project" value="InterPro"/>
</dbReference>
<feature type="region of interest" description="Disordered" evidence="17">
    <location>
        <begin position="41"/>
        <end position="117"/>
    </location>
</feature>
<keyword evidence="12" id="KW-0206">Cytoskeleton</keyword>
<evidence type="ECO:0000256" key="10">
    <source>
        <dbReference type="ARBA" id="ARBA00023163"/>
    </source>
</evidence>